<protein>
    <submittedName>
        <fullName evidence="1">Uncharacterized protein</fullName>
    </submittedName>
</protein>
<organism evidence="1 2">
    <name type="scientific">Actinoplanes teichomyceticus</name>
    <dbReference type="NCBI Taxonomy" id="1867"/>
    <lineage>
        <taxon>Bacteria</taxon>
        <taxon>Bacillati</taxon>
        <taxon>Actinomycetota</taxon>
        <taxon>Actinomycetes</taxon>
        <taxon>Micromonosporales</taxon>
        <taxon>Micromonosporaceae</taxon>
        <taxon>Actinoplanes</taxon>
    </lineage>
</organism>
<dbReference type="AlphaFoldDB" id="A0A561WNG1"/>
<gene>
    <name evidence="1" type="ORF">FHX34_101360</name>
</gene>
<dbReference type="RefSeq" id="WP_239082112.1">
    <property type="nucleotide sequence ID" value="NZ_BOMX01000011.1"/>
</dbReference>
<accession>A0A561WNG1</accession>
<reference evidence="1 2" key="1">
    <citation type="submission" date="2019-06" db="EMBL/GenBank/DDBJ databases">
        <title>Sequencing the genomes of 1000 actinobacteria strains.</title>
        <authorList>
            <person name="Klenk H.-P."/>
        </authorList>
    </citation>
    <scope>NUCLEOTIDE SEQUENCE [LARGE SCALE GENOMIC DNA]</scope>
    <source>
        <strain evidence="1 2">DSM 43866</strain>
    </source>
</reference>
<comment type="caution">
    <text evidence="1">The sequence shown here is derived from an EMBL/GenBank/DDBJ whole genome shotgun (WGS) entry which is preliminary data.</text>
</comment>
<evidence type="ECO:0000313" key="2">
    <source>
        <dbReference type="Proteomes" id="UP000320239"/>
    </source>
</evidence>
<keyword evidence="2" id="KW-1185">Reference proteome</keyword>
<proteinExistence type="predicted"/>
<dbReference type="EMBL" id="VIWY01000001">
    <property type="protein sequence ID" value="TWG25394.1"/>
    <property type="molecule type" value="Genomic_DNA"/>
</dbReference>
<evidence type="ECO:0000313" key="1">
    <source>
        <dbReference type="EMBL" id="TWG25394.1"/>
    </source>
</evidence>
<name>A0A561WNG1_ACTTI</name>
<sequence>MTAAPHSNELDMIEHLLGRDDLTVDDIADLPEDLRYELIGGRLVSQWTGLGSGPAGRLSR</sequence>
<dbReference type="Proteomes" id="UP000320239">
    <property type="component" value="Unassembled WGS sequence"/>
</dbReference>